<reference evidence="2" key="1">
    <citation type="submission" date="2021-05" db="EMBL/GenBank/DDBJ databases">
        <authorList>
            <person name="Alioto T."/>
            <person name="Alioto T."/>
            <person name="Gomez Garrido J."/>
        </authorList>
    </citation>
    <scope>NUCLEOTIDE SEQUENCE</scope>
</reference>
<organism evidence="2">
    <name type="scientific">Culex pipiens</name>
    <name type="common">House mosquito</name>
    <dbReference type="NCBI Taxonomy" id="7175"/>
    <lineage>
        <taxon>Eukaryota</taxon>
        <taxon>Metazoa</taxon>
        <taxon>Ecdysozoa</taxon>
        <taxon>Arthropoda</taxon>
        <taxon>Hexapoda</taxon>
        <taxon>Insecta</taxon>
        <taxon>Pterygota</taxon>
        <taxon>Neoptera</taxon>
        <taxon>Endopterygota</taxon>
        <taxon>Diptera</taxon>
        <taxon>Nematocera</taxon>
        <taxon>Culicoidea</taxon>
        <taxon>Culicidae</taxon>
        <taxon>Culicinae</taxon>
        <taxon>Culicini</taxon>
        <taxon>Culex</taxon>
        <taxon>Culex</taxon>
    </lineage>
</organism>
<dbReference type="AlphaFoldDB" id="A0A8D8CA06"/>
<accession>A0A8D8CA06</accession>
<protein>
    <submittedName>
        <fullName evidence="2">(northern house mosquito) hypothetical protein</fullName>
    </submittedName>
</protein>
<name>A0A8D8CA06_CULPI</name>
<evidence type="ECO:0000256" key="1">
    <source>
        <dbReference type="SAM" id="Phobius"/>
    </source>
</evidence>
<evidence type="ECO:0000313" key="2">
    <source>
        <dbReference type="EMBL" id="CAG6489646.1"/>
    </source>
</evidence>
<keyword evidence="1" id="KW-0472">Membrane</keyword>
<dbReference type="EMBL" id="HBUE01113114">
    <property type="protein sequence ID" value="CAG6489646.1"/>
    <property type="molecule type" value="Transcribed_RNA"/>
</dbReference>
<proteinExistence type="predicted"/>
<keyword evidence="1" id="KW-1133">Transmembrane helix</keyword>
<feature type="transmembrane region" description="Helical" evidence="1">
    <location>
        <begin position="88"/>
        <end position="107"/>
    </location>
</feature>
<keyword evidence="1" id="KW-0812">Transmembrane</keyword>
<sequence>MNARLTQKISTVPSLCFSVHARARTSICQTLPQVFEGFLFQGLGIIFHTLCVCAASLRPSFTLTTPVSRSLWLVFNITLISLDFQRCWFVLSFLLKYFFFSSLFSVIEI</sequence>